<protein>
    <recommendedName>
        <fullName evidence="4">Acyltransferase</fullName>
    </recommendedName>
</protein>
<dbReference type="Proteomes" id="UP000641137">
    <property type="component" value="Unassembled WGS sequence"/>
</dbReference>
<evidence type="ECO:0000256" key="1">
    <source>
        <dbReference type="SAM" id="Phobius"/>
    </source>
</evidence>
<keyword evidence="1" id="KW-1133">Transmembrane helix</keyword>
<proteinExistence type="predicted"/>
<accession>A0A8J3GGR1</accession>
<sequence length="82" mass="9049">MSPRVANLIRTAGLSTYPLYLIHDVVGAYMLRQLVSAGLNQYIALVTTVVIVVAVSMTALLVAEDALRGYLGQRLWRKHKHA</sequence>
<organism evidence="2 3">
    <name type="scientific">Limoniibacter endophyticus</name>
    <dbReference type="NCBI Taxonomy" id="1565040"/>
    <lineage>
        <taxon>Bacteria</taxon>
        <taxon>Pseudomonadati</taxon>
        <taxon>Pseudomonadota</taxon>
        <taxon>Alphaproteobacteria</taxon>
        <taxon>Hyphomicrobiales</taxon>
        <taxon>Bartonellaceae</taxon>
        <taxon>Limoniibacter</taxon>
    </lineage>
</organism>
<name>A0A8J3GGR1_9HYPH</name>
<keyword evidence="1" id="KW-0472">Membrane</keyword>
<evidence type="ECO:0000313" key="3">
    <source>
        <dbReference type="Proteomes" id="UP000641137"/>
    </source>
</evidence>
<feature type="transmembrane region" description="Helical" evidence="1">
    <location>
        <begin position="12"/>
        <end position="30"/>
    </location>
</feature>
<reference evidence="2" key="1">
    <citation type="journal article" date="2014" name="Int. J. Syst. Evol. Microbiol.">
        <title>Complete genome sequence of Corynebacterium casei LMG S-19264T (=DSM 44701T), isolated from a smear-ripened cheese.</title>
        <authorList>
            <consortium name="US DOE Joint Genome Institute (JGI-PGF)"/>
            <person name="Walter F."/>
            <person name="Albersmeier A."/>
            <person name="Kalinowski J."/>
            <person name="Ruckert C."/>
        </authorList>
    </citation>
    <scope>NUCLEOTIDE SEQUENCE</scope>
    <source>
        <strain evidence="2">KCTC 42097</strain>
    </source>
</reference>
<keyword evidence="1" id="KW-0812">Transmembrane</keyword>
<keyword evidence="3" id="KW-1185">Reference proteome</keyword>
<dbReference type="AlphaFoldDB" id="A0A8J3GGR1"/>
<evidence type="ECO:0008006" key="4">
    <source>
        <dbReference type="Google" id="ProtNLM"/>
    </source>
</evidence>
<gene>
    <name evidence="2" type="ORF">GCM10010136_02400</name>
</gene>
<feature type="transmembrane region" description="Helical" evidence="1">
    <location>
        <begin position="42"/>
        <end position="63"/>
    </location>
</feature>
<comment type="caution">
    <text evidence="2">The sequence shown here is derived from an EMBL/GenBank/DDBJ whole genome shotgun (WGS) entry which is preliminary data.</text>
</comment>
<dbReference type="EMBL" id="BMZO01000001">
    <property type="protein sequence ID" value="GHC61695.1"/>
    <property type="molecule type" value="Genomic_DNA"/>
</dbReference>
<reference evidence="2" key="2">
    <citation type="submission" date="2020-09" db="EMBL/GenBank/DDBJ databases">
        <authorList>
            <person name="Sun Q."/>
            <person name="Kim S."/>
        </authorList>
    </citation>
    <scope>NUCLEOTIDE SEQUENCE</scope>
    <source>
        <strain evidence="2">KCTC 42097</strain>
    </source>
</reference>
<evidence type="ECO:0000313" key="2">
    <source>
        <dbReference type="EMBL" id="GHC61695.1"/>
    </source>
</evidence>